<dbReference type="KEGG" id="marq:MARGE09_P0208"/>
<dbReference type="RefSeq" id="WP_236985520.1">
    <property type="nucleotide sequence ID" value="NZ_AP023086.1"/>
</dbReference>
<sequence length="126" mass="14096">MRRLNLVIYCRYVVGLGVRNFVIGGTVDKVKRLLIVAFASVGLLLGFVALLSPIPVGIFIIAANGAILLCVSPRAQLLLQKYRSKSIRLNRHMHNLELKLEKRFKRLWSALTATRPLSGSKSEPRD</sequence>
<keyword evidence="1" id="KW-0472">Membrane</keyword>
<evidence type="ECO:0000313" key="3">
    <source>
        <dbReference type="Proteomes" id="UP001320119"/>
    </source>
</evidence>
<dbReference type="EMBL" id="AP023086">
    <property type="protein sequence ID" value="BCD96009.1"/>
    <property type="molecule type" value="Genomic_DNA"/>
</dbReference>
<keyword evidence="1" id="KW-1133">Transmembrane helix</keyword>
<evidence type="ECO:0000256" key="1">
    <source>
        <dbReference type="SAM" id="Phobius"/>
    </source>
</evidence>
<dbReference type="AlphaFoldDB" id="A0AAN1WEA2"/>
<proteinExistence type="predicted"/>
<reference evidence="2 3" key="1">
    <citation type="journal article" date="2022" name="IScience">
        <title>An ultrasensitive nanofiber-based assay for enzymatic hydrolysis and deep-sea microbial degradation of cellulose.</title>
        <authorList>
            <person name="Tsudome M."/>
            <person name="Tachioka M."/>
            <person name="Miyazaki M."/>
            <person name="Uchimura K."/>
            <person name="Tsuda M."/>
            <person name="Takaki Y."/>
            <person name="Deguchi S."/>
        </authorList>
    </citation>
    <scope>NUCLEOTIDE SEQUENCE [LARGE SCALE GENOMIC DNA]</scope>
    <source>
        <strain evidence="2 3">GE09</strain>
    </source>
</reference>
<evidence type="ECO:0000313" key="2">
    <source>
        <dbReference type="EMBL" id="BCD96009.1"/>
    </source>
</evidence>
<accession>A0AAN1WEA2</accession>
<keyword evidence="1" id="KW-0812">Transmembrane</keyword>
<keyword evidence="3" id="KW-1185">Reference proteome</keyword>
<feature type="transmembrane region" description="Helical" evidence="1">
    <location>
        <begin position="33"/>
        <end position="52"/>
    </location>
</feature>
<protein>
    <submittedName>
        <fullName evidence="2">Uncharacterized protein</fullName>
    </submittedName>
</protein>
<feature type="transmembrane region" description="Helical" evidence="1">
    <location>
        <begin position="58"/>
        <end position="79"/>
    </location>
</feature>
<name>A0AAN1WEA2_9GAMM</name>
<dbReference type="Proteomes" id="UP001320119">
    <property type="component" value="Chromosome"/>
</dbReference>
<organism evidence="2 3">
    <name type="scientific">Marinagarivorans cellulosilyticus</name>
    <dbReference type="NCBI Taxonomy" id="2721545"/>
    <lineage>
        <taxon>Bacteria</taxon>
        <taxon>Pseudomonadati</taxon>
        <taxon>Pseudomonadota</taxon>
        <taxon>Gammaproteobacteria</taxon>
        <taxon>Cellvibrionales</taxon>
        <taxon>Cellvibrionaceae</taxon>
        <taxon>Marinagarivorans</taxon>
    </lineage>
</organism>
<gene>
    <name evidence="2" type="ORF">MARGE09_P0208</name>
</gene>